<keyword evidence="2" id="KW-1185">Reference proteome</keyword>
<sequence>MPQHFLKLMEAEDAFLHNFFSYTSQGCYEKAKESVERERQSYKVIGPWQLLLTQLIQIASAEKSYMEIGFLQNKNKGFLRKDNSLKAIYETIKSETKKIEETAKIHMQDRKTINYCQNIIQYLTARTHLIDFYEKIYQLGLTKSFKYNELVISIDNVTEEHLYAFTDISLTPIRDMFSFECEILKNLFKAMNELQKLQFLPSLALIHSAHTTLSSWKIKLQNRETWKLGFLKNNQLPALFDWLLKLKGAILSKFSLYFHNTLALQTSLSDMRQLCSKLLYDNYQKMIAFQKKNDASILILSDNQITEENDTYPIIISYPQKINTDPDIILKMIADTSEELVVVDKVIYKYLSQEHVSYIYTLIEPGIYLVLTFENKKIEKDSHVINFITELCTNLRCTKIFLSLKAPIKSMFRVSSLNLRFMRTSIIRRLSDGAKPEPKPVSSIFSTDTTSSTSSDSKTKDVLAGVYVKVGQVDTIPEAPAVSSAFEDVPGPVFLKRLARFWTFVPVVGTQVTASTIQYLLSAGKLFGSQLSWSNNLWLFRWLLDEYGPVVRLHGPFGGDVVIVSRPEHASTVFQNEGPYPIRSTLDCVEKYRLQHRKYKNAGPFVMYASYFFFLCTSYEIDIQFRYGPEWEKLRKSIEQPLMNALLQQYDKIDTTCSELIDRILTIRNKQQEVPKDFIKEIHKWSLECLCSVMFNRHIGFLDPRGLSSTSEPAVILESLNGATNAIRKCESGLHLWKFFETPAWKSLVMHCDTIDNILTKYIRKAQDRLREYRNKGIEPKSDDMSLLERFLLGEAVLPEDMQTILLDMMLIGVNTTSHAAAFLLYHLARFPRTQQKLYDEIKSLPAKIDKNMLMNLPYLKACIQESLRLQPPMPILNRILTKDIVVHGYKIPKGTYMLIATKLSSLREEHFEDSLKFKPERWMYPELGKDMESMATIPFGHGAKACLAKDLAEAELSLLIYKLLRKFRVEYHYGDIGSTNTLIASPNRALKYRFVDRS</sequence>
<accession>A0ACB9T7C2</accession>
<gene>
    <name evidence="1" type="ORF">MML48_4g00006155</name>
</gene>
<proteinExistence type="predicted"/>
<reference evidence="1" key="1">
    <citation type="submission" date="2022-04" db="EMBL/GenBank/DDBJ databases">
        <title>Chromosome-scale genome assembly of Holotrichia oblita Faldermann.</title>
        <authorList>
            <person name="Rongchong L."/>
        </authorList>
    </citation>
    <scope>NUCLEOTIDE SEQUENCE</scope>
    <source>
        <strain evidence="1">81SQS9</strain>
    </source>
</reference>
<organism evidence="1 2">
    <name type="scientific">Holotrichia oblita</name>
    <name type="common">Chafer beetle</name>
    <dbReference type="NCBI Taxonomy" id="644536"/>
    <lineage>
        <taxon>Eukaryota</taxon>
        <taxon>Metazoa</taxon>
        <taxon>Ecdysozoa</taxon>
        <taxon>Arthropoda</taxon>
        <taxon>Hexapoda</taxon>
        <taxon>Insecta</taxon>
        <taxon>Pterygota</taxon>
        <taxon>Neoptera</taxon>
        <taxon>Endopterygota</taxon>
        <taxon>Coleoptera</taxon>
        <taxon>Polyphaga</taxon>
        <taxon>Scarabaeiformia</taxon>
        <taxon>Scarabaeidae</taxon>
        <taxon>Melolonthinae</taxon>
        <taxon>Holotrichia</taxon>
    </lineage>
</organism>
<comment type="caution">
    <text evidence="1">The sequence shown here is derived from an EMBL/GenBank/DDBJ whole genome shotgun (WGS) entry which is preliminary data.</text>
</comment>
<name>A0ACB9T7C2_HOLOL</name>
<evidence type="ECO:0000313" key="2">
    <source>
        <dbReference type="Proteomes" id="UP001056778"/>
    </source>
</evidence>
<evidence type="ECO:0000313" key="1">
    <source>
        <dbReference type="EMBL" id="KAI4462706.1"/>
    </source>
</evidence>
<dbReference type="Proteomes" id="UP001056778">
    <property type="component" value="Chromosome 4"/>
</dbReference>
<protein>
    <submittedName>
        <fullName evidence="1">Kicstor complex protein c12orf66</fullName>
    </submittedName>
</protein>
<dbReference type="EMBL" id="CM043018">
    <property type="protein sequence ID" value="KAI4462706.1"/>
    <property type="molecule type" value="Genomic_DNA"/>
</dbReference>